<dbReference type="Gene3D" id="1.20.5.1930">
    <property type="match status" value="1"/>
</dbReference>
<dbReference type="SMART" id="SM00387">
    <property type="entry name" value="HATPase_c"/>
    <property type="match status" value="1"/>
</dbReference>
<dbReference type="Gene3D" id="3.30.565.10">
    <property type="entry name" value="Histidine kinase-like ATPase, C-terminal domain"/>
    <property type="match status" value="1"/>
</dbReference>
<comment type="caution">
    <text evidence="10">The sequence shown here is derived from an EMBL/GenBank/DDBJ whole genome shotgun (WGS) entry which is preliminary data.</text>
</comment>
<evidence type="ECO:0000256" key="5">
    <source>
        <dbReference type="ARBA" id="ARBA00022741"/>
    </source>
</evidence>
<evidence type="ECO:0000256" key="8">
    <source>
        <dbReference type="ARBA" id="ARBA00023012"/>
    </source>
</evidence>
<keyword evidence="6 10" id="KW-0418">Kinase</keyword>
<dbReference type="PANTHER" id="PTHR24421:SF10">
    <property type="entry name" value="NITRATE_NITRITE SENSOR PROTEIN NARQ"/>
    <property type="match status" value="1"/>
</dbReference>
<feature type="domain" description="Histidine kinase" evidence="9">
    <location>
        <begin position="51"/>
        <end position="243"/>
    </location>
</feature>
<dbReference type="InterPro" id="IPR005467">
    <property type="entry name" value="His_kinase_dom"/>
</dbReference>
<evidence type="ECO:0000259" key="9">
    <source>
        <dbReference type="PROSITE" id="PS50109"/>
    </source>
</evidence>
<dbReference type="InterPro" id="IPR011712">
    <property type="entry name" value="Sig_transdc_His_kin_sub3_dim/P"/>
</dbReference>
<keyword evidence="3" id="KW-0597">Phosphoprotein</keyword>
<dbReference type="OrthoDB" id="5401121at2"/>
<dbReference type="Pfam" id="PF02518">
    <property type="entry name" value="HATPase_c"/>
    <property type="match status" value="1"/>
</dbReference>
<evidence type="ECO:0000313" key="11">
    <source>
        <dbReference type="Proteomes" id="UP000240572"/>
    </source>
</evidence>
<dbReference type="GO" id="GO:0000155">
    <property type="term" value="F:phosphorelay sensor kinase activity"/>
    <property type="evidence" value="ECO:0007669"/>
    <property type="project" value="InterPro"/>
</dbReference>
<dbReference type="InterPro" id="IPR036890">
    <property type="entry name" value="HATPase_C_sf"/>
</dbReference>
<keyword evidence="5" id="KW-0547">Nucleotide-binding</keyword>
<gene>
    <name evidence="10" type="ORF">B0I18_1011320</name>
</gene>
<protein>
    <recommendedName>
        <fullName evidence="2">histidine kinase</fullName>
        <ecNumber evidence="2">2.7.13.3</ecNumber>
    </recommendedName>
</protein>
<dbReference type="InterPro" id="IPR050482">
    <property type="entry name" value="Sensor_HK_TwoCompSys"/>
</dbReference>
<dbReference type="Proteomes" id="UP000240572">
    <property type="component" value="Unassembled WGS sequence"/>
</dbReference>
<evidence type="ECO:0000256" key="3">
    <source>
        <dbReference type="ARBA" id="ARBA00022553"/>
    </source>
</evidence>
<evidence type="ECO:0000256" key="6">
    <source>
        <dbReference type="ARBA" id="ARBA00022777"/>
    </source>
</evidence>
<dbReference type="EMBL" id="PYGD01000001">
    <property type="protein sequence ID" value="PSK95155.1"/>
    <property type="molecule type" value="Genomic_DNA"/>
</dbReference>
<dbReference type="Pfam" id="PF07730">
    <property type="entry name" value="HisKA_3"/>
    <property type="match status" value="1"/>
</dbReference>
<proteinExistence type="predicted"/>
<dbReference type="GO" id="GO:0005524">
    <property type="term" value="F:ATP binding"/>
    <property type="evidence" value="ECO:0007669"/>
    <property type="project" value="UniProtKB-KW"/>
</dbReference>
<dbReference type="AlphaFoldDB" id="A0A2P8DD89"/>
<comment type="catalytic activity">
    <reaction evidence="1">
        <text>ATP + protein L-histidine = ADP + protein N-phospho-L-histidine.</text>
        <dbReference type="EC" id="2.7.13.3"/>
    </reaction>
</comment>
<keyword evidence="8" id="KW-0902">Two-component regulatory system</keyword>
<dbReference type="EC" id="2.7.13.3" evidence="2"/>
<organism evidence="10 11">
    <name type="scientific">Taibaiella chishuiensis</name>
    <dbReference type="NCBI Taxonomy" id="1434707"/>
    <lineage>
        <taxon>Bacteria</taxon>
        <taxon>Pseudomonadati</taxon>
        <taxon>Bacteroidota</taxon>
        <taxon>Chitinophagia</taxon>
        <taxon>Chitinophagales</taxon>
        <taxon>Chitinophagaceae</taxon>
        <taxon>Taibaiella</taxon>
    </lineage>
</organism>
<dbReference type="GO" id="GO:0046983">
    <property type="term" value="F:protein dimerization activity"/>
    <property type="evidence" value="ECO:0007669"/>
    <property type="project" value="InterPro"/>
</dbReference>
<name>A0A2P8DD89_9BACT</name>
<sequence>MPVANQLKKTRTVYSTIRCFLNSIKTSGIKNKQELLRAKTLFEGEQKERSRLGRELHDGIGSMLLAMNRQLEQYKSKHCAAGEDRDLDQIITMLNSTTRELRNTVHNLIPETLVLQGLEEAINNFCQQINREKKLEIQLYINGNWSEVNNDISLNIFRIVQELVQNIIKHSSATIAAINIVLLDGHVKMIVEDNGKGINKLSKSKGTGLKNINWRVASLEGIMSVESIVDKGTIIHISIPYQHTMA</sequence>
<dbReference type="PANTHER" id="PTHR24421">
    <property type="entry name" value="NITRATE/NITRITE SENSOR PROTEIN NARX-RELATED"/>
    <property type="match status" value="1"/>
</dbReference>
<evidence type="ECO:0000256" key="7">
    <source>
        <dbReference type="ARBA" id="ARBA00022840"/>
    </source>
</evidence>
<dbReference type="InterPro" id="IPR003594">
    <property type="entry name" value="HATPase_dom"/>
</dbReference>
<dbReference type="GO" id="GO:0016020">
    <property type="term" value="C:membrane"/>
    <property type="evidence" value="ECO:0007669"/>
    <property type="project" value="InterPro"/>
</dbReference>
<evidence type="ECO:0000256" key="2">
    <source>
        <dbReference type="ARBA" id="ARBA00012438"/>
    </source>
</evidence>
<dbReference type="CDD" id="cd16917">
    <property type="entry name" value="HATPase_UhpB-NarQ-NarX-like"/>
    <property type="match status" value="1"/>
</dbReference>
<evidence type="ECO:0000313" key="10">
    <source>
        <dbReference type="EMBL" id="PSK95155.1"/>
    </source>
</evidence>
<keyword evidence="11" id="KW-1185">Reference proteome</keyword>
<keyword evidence="4" id="KW-0808">Transferase</keyword>
<evidence type="ECO:0000256" key="1">
    <source>
        <dbReference type="ARBA" id="ARBA00000085"/>
    </source>
</evidence>
<accession>A0A2P8DD89</accession>
<dbReference type="PROSITE" id="PS50109">
    <property type="entry name" value="HIS_KIN"/>
    <property type="match status" value="1"/>
</dbReference>
<reference evidence="10 11" key="1">
    <citation type="submission" date="2018-03" db="EMBL/GenBank/DDBJ databases">
        <title>Genomic Encyclopedia of Type Strains, Phase III (KMG-III): the genomes of soil and plant-associated and newly described type strains.</title>
        <authorList>
            <person name="Whitman W."/>
        </authorList>
    </citation>
    <scope>NUCLEOTIDE SEQUENCE [LARGE SCALE GENOMIC DNA]</scope>
    <source>
        <strain evidence="10 11">CGMCC 1.12700</strain>
    </source>
</reference>
<evidence type="ECO:0000256" key="4">
    <source>
        <dbReference type="ARBA" id="ARBA00022679"/>
    </source>
</evidence>
<keyword evidence="7" id="KW-0067">ATP-binding</keyword>
<dbReference type="SUPFAM" id="SSF55874">
    <property type="entry name" value="ATPase domain of HSP90 chaperone/DNA topoisomerase II/histidine kinase"/>
    <property type="match status" value="1"/>
</dbReference>